<keyword evidence="5 8" id="KW-0998">Cell outer membrane</keyword>
<dbReference type="Proteomes" id="UP000015523">
    <property type="component" value="Unassembled WGS sequence"/>
</dbReference>
<evidence type="ECO:0000256" key="8">
    <source>
        <dbReference type="HAMAP-Rule" id="MF_02204"/>
    </source>
</evidence>
<evidence type="ECO:0000256" key="4">
    <source>
        <dbReference type="ARBA" id="ARBA00023139"/>
    </source>
</evidence>
<dbReference type="AlphaFoldDB" id="T0KBU9"/>
<feature type="domain" description="OmpA-like" evidence="11">
    <location>
        <begin position="55"/>
        <end position="171"/>
    </location>
</feature>
<comment type="subcellular location">
    <subcellularLocation>
        <location evidence="8">Cell outer membrane</location>
        <topology evidence="8">Lipid-anchor</topology>
    </subcellularLocation>
</comment>
<dbReference type="PANTHER" id="PTHR30329:SF21">
    <property type="entry name" value="LIPOPROTEIN YIAD-RELATED"/>
    <property type="match status" value="1"/>
</dbReference>
<comment type="function">
    <text evidence="8">Part of the Tol-Pal system, which plays a role in outer membrane invagination during cell division and is important for maintaining outer membrane integrity.</text>
</comment>
<dbReference type="PROSITE" id="PS51123">
    <property type="entry name" value="OMPA_2"/>
    <property type="match status" value="1"/>
</dbReference>
<dbReference type="Pfam" id="PF00691">
    <property type="entry name" value="OmpA"/>
    <property type="match status" value="1"/>
</dbReference>
<comment type="similarity">
    <text evidence="8">Belongs to the Pal lipoprotein family.</text>
</comment>
<organism evidence="12 13">
    <name type="scientific">Sphingobium ummariense RL-3</name>
    <dbReference type="NCBI Taxonomy" id="1346791"/>
    <lineage>
        <taxon>Bacteria</taxon>
        <taxon>Pseudomonadati</taxon>
        <taxon>Pseudomonadota</taxon>
        <taxon>Alphaproteobacteria</taxon>
        <taxon>Sphingomonadales</taxon>
        <taxon>Sphingomonadaceae</taxon>
        <taxon>Sphingobium</taxon>
    </lineage>
</organism>
<feature type="signal peptide" evidence="10">
    <location>
        <begin position="1"/>
        <end position="17"/>
    </location>
</feature>
<evidence type="ECO:0000259" key="11">
    <source>
        <dbReference type="PROSITE" id="PS51123"/>
    </source>
</evidence>
<dbReference type="RefSeq" id="WP_021319046.1">
    <property type="nucleotide sequence ID" value="NZ_AUWY01000112.1"/>
</dbReference>
<dbReference type="GO" id="GO:0009279">
    <property type="term" value="C:cell outer membrane"/>
    <property type="evidence" value="ECO:0007669"/>
    <property type="project" value="UniProtKB-SubCell"/>
</dbReference>
<dbReference type="GO" id="GO:0051301">
    <property type="term" value="P:cell division"/>
    <property type="evidence" value="ECO:0007669"/>
    <property type="project" value="UniProtKB-UniRule"/>
</dbReference>
<dbReference type="PROSITE" id="PS51257">
    <property type="entry name" value="PROKAR_LIPOPROTEIN"/>
    <property type="match status" value="1"/>
</dbReference>
<dbReference type="eggNOG" id="COG2885">
    <property type="taxonomic scope" value="Bacteria"/>
</dbReference>
<dbReference type="OrthoDB" id="9809164at2"/>
<keyword evidence="6 8" id="KW-0449">Lipoprotein</keyword>
<evidence type="ECO:0000256" key="1">
    <source>
        <dbReference type="ARBA" id="ARBA00022618"/>
    </source>
</evidence>
<protein>
    <recommendedName>
        <fullName evidence="8">Peptidoglycan-associated lipoprotein</fullName>
        <shortName evidence="8">PAL</shortName>
    </recommendedName>
</protein>
<dbReference type="PRINTS" id="PR01021">
    <property type="entry name" value="OMPADOMAIN"/>
</dbReference>
<dbReference type="Gene3D" id="3.30.1330.60">
    <property type="entry name" value="OmpA-like domain"/>
    <property type="match status" value="1"/>
</dbReference>
<dbReference type="InterPro" id="IPR014169">
    <property type="entry name" value="Pal_lipo_C"/>
</dbReference>
<dbReference type="PANTHER" id="PTHR30329">
    <property type="entry name" value="STATOR ELEMENT OF FLAGELLAR MOTOR COMPLEX"/>
    <property type="match status" value="1"/>
</dbReference>
<keyword evidence="13" id="KW-1185">Reference proteome</keyword>
<evidence type="ECO:0000256" key="5">
    <source>
        <dbReference type="ARBA" id="ARBA00023237"/>
    </source>
</evidence>
<evidence type="ECO:0000256" key="3">
    <source>
        <dbReference type="ARBA" id="ARBA00023136"/>
    </source>
</evidence>
<reference evidence="12 13" key="1">
    <citation type="journal article" date="2013" name="Genome Announc.">
        <title>Draft Genome Sequence of Sphingobium ummariense Strain RL-3, a Hexachlorocyclohexane-Degrading Bacterium.</title>
        <authorList>
            <person name="Kohli P."/>
            <person name="Dua A."/>
            <person name="Sangwan N."/>
            <person name="Oldach P."/>
            <person name="Khurana J.P."/>
            <person name="Lal R."/>
        </authorList>
    </citation>
    <scope>NUCLEOTIDE SEQUENCE [LARGE SCALE GENOMIC DNA]</scope>
    <source>
        <strain evidence="12 13">RL-3</strain>
    </source>
</reference>
<evidence type="ECO:0000256" key="9">
    <source>
        <dbReference type="SAM" id="MobiDB-lite"/>
    </source>
</evidence>
<sequence length="171" mass="18032">MKLSRPLLMATAIVALAACSKKPPAELPPAPGGTAAPSTGTGGVPSSGPVKGSQEDFIASVSSDRVFFALDQYDIDAEDQATLQSQAAWLQQNPSVRVTIEGHCDERGTRDYNIALGERRANAAKNYLASLGVDPGRITTVSYGKERPAALGSDEAAWAQNRRAVTVTIQY</sequence>
<name>T0KBU9_9SPHN</name>
<dbReference type="InterPro" id="IPR039001">
    <property type="entry name" value="Pal"/>
</dbReference>
<dbReference type="HAMAP" id="MF_02204">
    <property type="entry name" value="Pal"/>
    <property type="match status" value="1"/>
</dbReference>
<keyword evidence="1 8" id="KW-0132">Cell division</keyword>
<accession>T0KBU9</accession>
<dbReference type="CDD" id="cd07185">
    <property type="entry name" value="OmpA_C-like"/>
    <property type="match status" value="1"/>
</dbReference>
<dbReference type="PATRIC" id="fig|1346791.3.peg.3264"/>
<proteinExistence type="inferred from homology"/>
<gene>
    <name evidence="8" type="primary">pal</name>
    <name evidence="12" type="ORF">M529_16925</name>
</gene>
<evidence type="ECO:0000256" key="6">
    <source>
        <dbReference type="ARBA" id="ARBA00023288"/>
    </source>
</evidence>
<evidence type="ECO:0000256" key="2">
    <source>
        <dbReference type="ARBA" id="ARBA00022729"/>
    </source>
</evidence>
<keyword evidence="3 8" id="KW-0472">Membrane</keyword>
<feature type="chain" id="PRO_5004578871" description="Peptidoglycan-associated lipoprotein" evidence="10">
    <location>
        <begin position="18"/>
        <end position="171"/>
    </location>
</feature>
<comment type="subunit">
    <text evidence="8">The Tol-Pal system is composed of five core proteins: the inner membrane proteins TolA, TolQ and TolR, the periplasmic protein TolB and the outer membrane protein Pal. They form a network linking the inner and outer membranes and the peptidoglycan layer.</text>
</comment>
<dbReference type="InterPro" id="IPR006664">
    <property type="entry name" value="OMP_bac"/>
</dbReference>
<keyword evidence="4 8" id="KW-0564">Palmitate</keyword>
<dbReference type="NCBIfam" id="TIGR02802">
    <property type="entry name" value="Pal_lipo"/>
    <property type="match status" value="1"/>
</dbReference>
<dbReference type="InterPro" id="IPR036737">
    <property type="entry name" value="OmpA-like_sf"/>
</dbReference>
<keyword evidence="2 8" id="KW-0732">Signal</keyword>
<comment type="caution">
    <text evidence="12">The sequence shown here is derived from an EMBL/GenBank/DDBJ whole genome shotgun (WGS) entry which is preliminary data.</text>
</comment>
<dbReference type="SUPFAM" id="SSF103088">
    <property type="entry name" value="OmpA-like"/>
    <property type="match status" value="1"/>
</dbReference>
<evidence type="ECO:0000313" key="12">
    <source>
        <dbReference type="EMBL" id="EQB30998.1"/>
    </source>
</evidence>
<dbReference type="InterPro" id="IPR006665">
    <property type="entry name" value="OmpA-like"/>
</dbReference>
<evidence type="ECO:0000313" key="13">
    <source>
        <dbReference type="Proteomes" id="UP000015523"/>
    </source>
</evidence>
<evidence type="ECO:0000256" key="10">
    <source>
        <dbReference type="SAM" id="SignalP"/>
    </source>
</evidence>
<dbReference type="STRING" id="1346791.M529_16925"/>
<feature type="region of interest" description="Disordered" evidence="9">
    <location>
        <begin position="24"/>
        <end position="54"/>
    </location>
</feature>
<keyword evidence="7 8" id="KW-0131">Cell cycle</keyword>
<dbReference type="EMBL" id="AUWY01000112">
    <property type="protein sequence ID" value="EQB30998.1"/>
    <property type="molecule type" value="Genomic_DNA"/>
</dbReference>
<evidence type="ECO:0000256" key="7">
    <source>
        <dbReference type="ARBA" id="ARBA00023306"/>
    </source>
</evidence>
<dbReference type="InterPro" id="IPR050330">
    <property type="entry name" value="Bact_OuterMem_StrucFunc"/>
</dbReference>